<feature type="binding site" evidence="4">
    <location>
        <position position="190"/>
    </location>
    <ligand>
        <name>pyridoxal 5'-phosphate</name>
        <dbReference type="ChEBI" id="CHEBI:597326"/>
    </ligand>
</feature>
<dbReference type="OrthoDB" id="9812626at2"/>
<keyword evidence="1 4" id="KW-0662">Pyridine nucleotide biosynthesis</keyword>
<reference evidence="8" key="1">
    <citation type="journal article" date="2017" name="Med. Chem. Commun.">
        <title>Nonomuraea sp. ATCC 55076 harbours the largest actinomycete chromosome to date and the kistamicin biosynthetic gene cluster.</title>
        <authorList>
            <person name="Nazari B."/>
            <person name="Forneris C.C."/>
            <person name="Gibson M.I."/>
            <person name="Moon K."/>
            <person name="Schramma K.R."/>
            <person name="Seyedsayamdost M.R."/>
        </authorList>
    </citation>
    <scope>NUCLEOTIDE SEQUENCE [LARGE SCALE GENOMIC DNA]</scope>
    <source>
        <strain evidence="8">ATCC 55076</strain>
    </source>
</reference>
<protein>
    <recommendedName>
        <fullName evidence="4 5">Kynureninase</fullName>
        <ecNumber evidence="4 5">3.7.1.3</ecNumber>
    </recommendedName>
    <alternativeName>
        <fullName evidence="4">L-kynurenine hydrolase</fullName>
    </alternativeName>
</protein>
<accession>A0A1V0ACX2</accession>
<keyword evidence="2 4" id="KW-0378">Hydrolase</keyword>
<comment type="pathway">
    <text evidence="4 6">Amino-acid degradation; L-kynurenine degradation; L-alanine and anthranilate from L-kynurenine: step 1/1.</text>
</comment>
<dbReference type="Gene3D" id="3.90.1150.10">
    <property type="entry name" value="Aspartate Aminotransferase, domain 1"/>
    <property type="match status" value="1"/>
</dbReference>
<dbReference type="UniPathway" id="UPA00334">
    <property type="reaction ID" value="UER00455"/>
</dbReference>
<feature type="binding site" evidence="4">
    <location>
        <position position="193"/>
    </location>
    <ligand>
        <name>pyridoxal 5'-phosphate</name>
        <dbReference type="ChEBI" id="CHEBI:597326"/>
    </ligand>
</feature>
<dbReference type="Proteomes" id="UP000190797">
    <property type="component" value="Chromosome"/>
</dbReference>
<name>A0A1V0ACX2_9ACTN</name>
<evidence type="ECO:0000256" key="6">
    <source>
        <dbReference type="PIRNR" id="PIRNR038800"/>
    </source>
</evidence>
<dbReference type="UniPathway" id="UPA00253">
    <property type="reaction ID" value="UER00329"/>
</dbReference>
<comment type="catalytic activity">
    <reaction evidence="4 6">
        <text>L-kynurenine + H2O = anthranilate + L-alanine + H(+)</text>
        <dbReference type="Rhea" id="RHEA:16813"/>
        <dbReference type="ChEBI" id="CHEBI:15377"/>
        <dbReference type="ChEBI" id="CHEBI:15378"/>
        <dbReference type="ChEBI" id="CHEBI:16567"/>
        <dbReference type="ChEBI" id="CHEBI:57959"/>
        <dbReference type="ChEBI" id="CHEBI:57972"/>
        <dbReference type="EC" id="3.7.1.3"/>
    </reaction>
</comment>
<dbReference type="EMBL" id="CP017717">
    <property type="protein sequence ID" value="AQZ68074.1"/>
    <property type="molecule type" value="Genomic_DNA"/>
</dbReference>
<feature type="binding site" evidence="4">
    <location>
        <position position="213"/>
    </location>
    <ligand>
        <name>pyridoxal 5'-phosphate</name>
        <dbReference type="ChEBI" id="CHEBI:597326"/>
    </ligand>
</feature>
<comment type="pathway">
    <text evidence="4 6">Cofactor biosynthesis; NAD(+) biosynthesis; quinolinate from L-kynurenine: step 2/3.</text>
</comment>
<evidence type="ECO:0000313" key="8">
    <source>
        <dbReference type="Proteomes" id="UP000190797"/>
    </source>
</evidence>
<dbReference type="GO" id="GO:0009435">
    <property type="term" value="P:NAD+ biosynthetic process"/>
    <property type="evidence" value="ECO:0007669"/>
    <property type="project" value="UniProtKB-UniRule"/>
</dbReference>
<dbReference type="PANTHER" id="PTHR14084">
    <property type="entry name" value="KYNURENINASE"/>
    <property type="match status" value="1"/>
</dbReference>
<feature type="binding site" evidence="4">
    <location>
        <position position="269"/>
    </location>
    <ligand>
        <name>pyridoxal 5'-phosphate</name>
        <dbReference type="ChEBI" id="CHEBI:597326"/>
    </ligand>
</feature>
<comment type="function">
    <text evidence="4 6">Catalyzes the cleavage of L-kynurenine (L-Kyn) and L-3-hydroxykynurenine (L-3OHKyn) into anthranilic acid (AA) and 3-hydroxyanthranilic acid (3-OHAA), respectively.</text>
</comment>
<feature type="binding site" evidence="4">
    <location>
        <position position="243"/>
    </location>
    <ligand>
        <name>pyridoxal 5'-phosphate</name>
        <dbReference type="ChEBI" id="CHEBI:597326"/>
    </ligand>
</feature>
<evidence type="ECO:0000256" key="2">
    <source>
        <dbReference type="ARBA" id="ARBA00022801"/>
    </source>
</evidence>
<organism evidence="7 8">
    <name type="scientific">[Actinomadura] parvosata subsp. kistnae</name>
    <dbReference type="NCBI Taxonomy" id="1909395"/>
    <lineage>
        <taxon>Bacteria</taxon>
        <taxon>Bacillati</taxon>
        <taxon>Actinomycetota</taxon>
        <taxon>Actinomycetes</taxon>
        <taxon>Streptosporangiales</taxon>
        <taxon>Streptosporangiaceae</taxon>
        <taxon>Nonomuraea</taxon>
    </lineage>
</organism>
<dbReference type="AlphaFoldDB" id="A0A1V0ACX2"/>
<comment type="caution">
    <text evidence="4">Lacks conserved residue(s) required for the propagation of feature annotation.</text>
</comment>
<dbReference type="KEGG" id="noa:BKM31_47365"/>
<dbReference type="STRING" id="1909395.BKM31_47365"/>
<comment type="subunit">
    <text evidence="4 6">Homodimer.</text>
</comment>
<dbReference type="GO" id="GO:0019441">
    <property type="term" value="P:L-tryptophan catabolic process to kynurenine"/>
    <property type="evidence" value="ECO:0007669"/>
    <property type="project" value="TreeGrafter"/>
</dbReference>
<dbReference type="RefSeq" id="WP_080044390.1">
    <property type="nucleotide sequence ID" value="NZ_CP017717.1"/>
</dbReference>
<dbReference type="PANTHER" id="PTHR14084:SF0">
    <property type="entry name" value="KYNURENINASE"/>
    <property type="match status" value="1"/>
</dbReference>
<dbReference type="HAMAP" id="MF_01970">
    <property type="entry name" value="Kynureninase"/>
    <property type="match status" value="1"/>
</dbReference>
<comment type="catalytic activity">
    <reaction evidence="6">
        <text>3-hydroxy-L-kynurenine + H2O = 3-hydroxyanthranilate + L-alanine + H(+)</text>
        <dbReference type="Rhea" id="RHEA:25143"/>
        <dbReference type="ChEBI" id="CHEBI:15377"/>
        <dbReference type="ChEBI" id="CHEBI:15378"/>
        <dbReference type="ChEBI" id="CHEBI:36559"/>
        <dbReference type="ChEBI" id="CHEBI:57972"/>
        <dbReference type="ChEBI" id="CHEBI:58125"/>
        <dbReference type="EC" id="3.7.1.3"/>
    </reaction>
</comment>
<evidence type="ECO:0000256" key="5">
    <source>
        <dbReference type="NCBIfam" id="TIGR01814"/>
    </source>
</evidence>
<dbReference type="Gene3D" id="3.40.640.10">
    <property type="entry name" value="Type I PLP-dependent aspartate aminotransferase-like (Major domain)"/>
    <property type="match status" value="1"/>
</dbReference>
<dbReference type="GO" id="GO:0005737">
    <property type="term" value="C:cytoplasm"/>
    <property type="evidence" value="ECO:0007669"/>
    <property type="project" value="UniProtKB-UniRule"/>
</dbReference>
<dbReference type="GO" id="GO:0097053">
    <property type="term" value="P:L-kynurenine catabolic process"/>
    <property type="evidence" value="ECO:0007669"/>
    <property type="project" value="UniProtKB-UniRule"/>
</dbReference>
<feature type="binding site" evidence="4">
    <location>
        <position position="98"/>
    </location>
    <ligand>
        <name>pyridoxal 5'-phosphate</name>
        <dbReference type="ChEBI" id="CHEBI:597326"/>
    </ligand>
</feature>
<feature type="modified residue" description="N6-(pyridoxal phosphate)lysine" evidence="4">
    <location>
        <position position="214"/>
    </location>
</feature>
<comment type="similarity">
    <text evidence="4 6">Belongs to the kynureninase family.</text>
</comment>
<evidence type="ECO:0000256" key="1">
    <source>
        <dbReference type="ARBA" id="ARBA00022642"/>
    </source>
</evidence>
<keyword evidence="8" id="KW-1185">Reference proteome</keyword>
<comment type="cofactor">
    <cofactor evidence="4 6">
        <name>pyridoxal 5'-phosphate</name>
        <dbReference type="ChEBI" id="CHEBI:597326"/>
    </cofactor>
</comment>
<dbReference type="GO" id="GO:0043420">
    <property type="term" value="P:anthranilate metabolic process"/>
    <property type="evidence" value="ECO:0007669"/>
    <property type="project" value="TreeGrafter"/>
</dbReference>
<dbReference type="SUPFAM" id="SSF53383">
    <property type="entry name" value="PLP-dependent transferases"/>
    <property type="match status" value="1"/>
</dbReference>
<dbReference type="GO" id="GO:0030170">
    <property type="term" value="F:pyridoxal phosphate binding"/>
    <property type="evidence" value="ECO:0007669"/>
    <property type="project" value="UniProtKB-UniRule"/>
</dbReference>
<dbReference type="Pfam" id="PF22580">
    <property type="entry name" value="KYNU_C"/>
    <property type="match status" value="1"/>
</dbReference>
<dbReference type="InterPro" id="IPR015422">
    <property type="entry name" value="PyrdxlP-dep_Trfase_small"/>
</dbReference>
<dbReference type="GO" id="GO:0019805">
    <property type="term" value="P:quinolinate biosynthetic process"/>
    <property type="evidence" value="ECO:0007669"/>
    <property type="project" value="UniProtKB-UniRule"/>
</dbReference>
<dbReference type="NCBIfam" id="TIGR01814">
    <property type="entry name" value="kynureninase"/>
    <property type="match status" value="1"/>
</dbReference>
<feature type="binding site" evidence="4">
    <location>
        <position position="97"/>
    </location>
    <ligand>
        <name>pyridoxal 5'-phosphate</name>
        <dbReference type="ChEBI" id="CHEBI:597326"/>
    </ligand>
</feature>
<dbReference type="InterPro" id="IPR010111">
    <property type="entry name" value="Kynureninase"/>
</dbReference>
<keyword evidence="3 4" id="KW-0663">Pyridoxal phosphate</keyword>
<gene>
    <name evidence="4" type="primary">kynU</name>
    <name evidence="7" type="ORF">BKM31_47365</name>
</gene>
<dbReference type="PIRSF" id="PIRSF038800">
    <property type="entry name" value="KYNU"/>
    <property type="match status" value="1"/>
</dbReference>
<proteinExistence type="inferred from homology"/>
<evidence type="ECO:0000256" key="4">
    <source>
        <dbReference type="HAMAP-Rule" id="MF_01970"/>
    </source>
</evidence>
<dbReference type="GO" id="GO:0030429">
    <property type="term" value="F:kynureninase activity"/>
    <property type="evidence" value="ECO:0007669"/>
    <property type="project" value="UniProtKB-UniRule"/>
</dbReference>
<dbReference type="InterPro" id="IPR015421">
    <property type="entry name" value="PyrdxlP-dep_Trfase_major"/>
</dbReference>
<dbReference type="InterPro" id="IPR015424">
    <property type="entry name" value="PyrdxlP-dep_Trfase"/>
</dbReference>
<feature type="binding site" evidence="4">
    <location>
        <begin position="125"/>
        <end position="128"/>
    </location>
    <ligand>
        <name>pyridoxal 5'-phosphate</name>
        <dbReference type="ChEBI" id="CHEBI:597326"/>
    </ligand>
</feature>
<evidence type="ECO:0000313" key="7">
    <source>
        <dbReference type="EMBL" id="AQZ68074.1"/>
    </source>
</evidence>
<evidence type="ECO:0000256" key="3">
    <source>
        <dbReference type="ARBA" id="ARBA00022898"/>
    </source>
</evidence>
<sequence>MLDRDQCLALDAEDPLREFRHEFVLPDGVIYLVGNSLGALPRRTAERVRRTVEDEWGRQLVGGWNHAGWYEQPLTTGDRIAPLIGAGPGQVVVGNTTSIAVYQAVAAALRLRPERRVIVSDLRNFPTDHYIVQGLAGLLGGYELRDLSEGSFEDAAVVLLSEVDYRTGARADVPAVTAAAHAAGALIVWDVCHSVGAMEVDVSAADFAVGCTYKYLNAGPGAPAFLYVNPRHHAAAENVLSGWHGHAEPFAFEADYRPAEGVRRFAVSTPHVLSFAALEAALDVWERVPMAQVRAKSMALGELFVELVGDRLELASPADPAARGSQISLRHPDGYPVMRALIDRGVHGDFRAPDVLRFGFAPLYIGYADVYDAATTLLEVLDKELWRDDKYATRLAVT</sequence>
<dbReference type="EC" id="3.7.1.3" evidence="4 5"/>